<dbReference type="PROSITE" id="PS50158">
    <property type="entry name" value="ZF_CCHC"/>
    <property type="match status" value="1"/>
</dbReference>
<accession>A0A1X0P9I0</accession>
<sequence length="421" mass="48573">MLSTTRPSYSSVEWRKCTQAFKEFVCHNGPTAFTFEMRPSHAPHLTYTLEGMLTLEHDSLKIRKGEDHCLDWENLRTSMIRFRMPRNQDFLQAFEAARAQFIAEWALLEEKEPLLCQQYEGMRAQLQDHTFRVQQDANMQIQQMQQQMAQLYQEAAAGKAYQQELETHINQLLAELQQKDTQIMQTQSQLAVAIGQPQHQGQQNGSGEIHSPAPQIPRQHDTTLTQQARRTEQYASAAGGCPAEAPRATQEIRQVWIEPVRPEERIRTFEGVMNYLLQTSPSQMLDAYRKIFPAPPNPGLRYTDAWFNFAQWAHTTNIQELTSQKVDFGRGLYDQLRSIQTAMDYPGVKMCDIREVMAQPLQKDDPYIQAAFKLQKKKSAPPPSKATCYRCGRIGHYSSTCRVQLQKEAYKPKNGFRPRKQ</sequence>
<protein>
    <recommendedName>
        <fullName evidence="4">CCHC-type domain-containing protein</fullName>
    </recommendedName>
</protein>
<dbReference type="GO" id="GO:0003676">
    <property type="term" value="F:nucleic acid binding"/>
    <property type="evidence" value="ECO:0007669"/>
    <property type="project" value="InterPro"/>
</dbReference>
<keyword evidence="2" id="KW-0175">Coiled coil</keyword>
<keyword evidence="1" id="KW-0479">Metal-binding</keyword>
<keyword evidence="1" id="KW-0862">Zinc</keyword>
<keyword evidence="6" id="KW-1185">Reference proteome</keyword>
<dbReference type="Pfam" id="PF00098">
    <property type="entry name" value="zf-CCHC"/>
    <property type="match status" value="1"/>
</dbReference>
<dbReference type="OrthoDB" id="10554115at2759"/>
<evidence type="ECO:0000256" key="1">
    <source>
        <dbReference type="PROSITE-ProRule" id="PRU00047"/>
    </source>
</evidence>
<dbReference type="AlphaFoldDB" id="A0A1X0P9I0"/>
<organism evidence="5 6">
    <name type="scientific">Trypanosoma theileri</name>
    <dbReference type="NCBI Taxonomy" id="67003"/>
    <lineage>
        <taxon>Eukaryota</taxon>
        <taxon>Discoba</taxon>
        <taxon>Euglenozoa</taxon>
        <taxon>Kinetoplastea</taxon>
        <taxon>Metakinetoplastina</taxon>
        <taxon>Trypanosomatida</taxon>
        <taxon>Trypanosomatidae</taxon>
        <taxon>Trypanosoma</taxon>
    </lineage>
</organism>
<dbReference type="SMART" id="SM00343">
    <property type="entry name" value="ZnF_C2HC"/>
    <property type="match status" value="1"/>
</dbReference>
<feature type="compositionally biased region" description="Polar residues" evidence="3">
    <location>
        <begin position="197"/>
        <end position="206"/>
    </location>
</feature>
<evidence type="ECO:0000313" key="5">
    <source>
        <dbReference type="EMBL" id="ORC93293.1"/>
    </source>
</evidence>
<dbReference type="InterPro" id="IPR001878">
    <property type="entry name" value="Znf_CCHC"/>
</dbReference>
<feature type="domain" description="CCHC-type" evidence="4">
    <location>
        <begin position="388"/>
        <end position="402"/>
    </location>
</feature>
<evidence type="ECO:0000256" key="2">
    <source>
        <dbReference type="SAM" id="Coils"/>
    </source>
</evidence>
<dbReference type="Proteomes" id="UP000192257">
    <property type="component" value="Unassembled WGS sequence"/>
</dbReference>
<evidence type="ECO:0000313" key="6">
    <source>
        <dbReference type="Proteomes" id="UP000192257"/>
    </source>
</evidence>
<name>A0A1X0P9I0_9TRYP</name>
<dbReference type="VEuPathDB" id="TriTrypDB:TM35_000011700"/>
<dbReference type="SUPFAM" id="SSF57756">
    <property type="entry name" value="Retrovirus zinc finger-like domains"/>
    <property type="match status" value="1"/>
</dbReference>
<dbReference type="InterPro" id="IPR036875">
    <property type="entry name" value="Znf_CCHC_sf"/>
</dbReference>
<gene>
    <name evidence="5" type="ORF">TM35_000011700</name>
</gene>
<dbReference type="RefSeq" id="XP_028887359.1">
    <property type="nucleotide sequence ID" value="XM_029020851.1"/>
</dbReference>
<dbReference type="Gene3D" id="4.10.60.10">
    <property type="entry name" value="Zinc finger, CCHC-type"/>
    <property type="match status" value="1"/>
</dbReference>
<dbReference type="GO" id="GO:0008270">
    <property type="term" value="F:zinc ion binding"/>
    <property type="evidence" value="ECO:0007669"/>
    <property type="project" value="UniProtKB-KW"/>
</dbReference>
<evidence type="ECO:0000259" key="4">
    <source>
        <dbReference type="PROSITE" id="PS50158"/>
    </source>
</evidence>
<feature type="coiled-coil region" evidence="2">
    <location>
        <begin position="134"/>
        <end position="189"/>
    </location>
</feature>
<feature type="region of interest" description="Disordered" evidence="3">
    <location>
        <begin position="195"/>
        <end position="226"/>
    </location>
</feature>
<comment type="caution">
    <text evidence="5">The sequence shown here is derived from an EMBL/GenBank/DDBJ whole genome shotgun (WGS) entry which is preliminary data.</text>
</comment>
<evidence type="ECO:0000256" key="3">
    <source>
        <dbReference type="SAM" id="MobiDB-lite"/>
    </source>
</evidence>
<keyword evidence="1" id="KW-0863">Zinc-finger</keyword>
<proteinExistence type="predicted"/>
<dbReference type="EMBL" id="NBCO01000001">
    <property type="protein sequence ID" value="ORC93293.1"/>
    <property type="molecule type" value="Genomic_DNA"/>
</dbReference>
<dbReference type="GeneID" id="39980631"/>
<reference evidence="5 6" key="1">
    <citation type="submission" date="2017-03" db="EMBL/GenBank/DDBJ databases">
        <title>An alternative strategy for trypanosome survival in the mammalian bloodstream revealed through genome and transcriptome analysis of the ubiquitous bovine parasite Trypanosoma (Megatrypanum) theileri.</title>
        <authorList>
            <person name="Kelly S."/>
            <person name="Ivens A."/>
            <person name="Mott A."/>
            <person name="O'Neill E."/>
            <person name="Emms D."/>
            <person name="Macleod O."/>
            <person name="Voorheis P."/>
            <person name="Matthews J."/>
            <person name="Matthews K."/>
            <person name="Carrington M."/>
        </authorList>
    </citation>
    <scope>NUCLEOTIDE SEQUENCE [LARGE SCALE GENOMIC DNA]</scope>
    <source>
        <strain evidence="5">Edinburgh</strain>
    </source>
</reference>